<organism evidence="2 4">
    <name type="scientific">Meloidogyne enterolobii</name>
    <name type="common">Root-knot nematode worm</name>
    <name type="synonym">Meloidogyne mayaguensis</name>
    <dbReference type="NCBI Taxonomy" id="390850"/>
    <lineage>
        <taxon>Eukaryota</taxon>
        <taxon>Metazoa</taxon>
        <taxon>Ecdysozoa</taxon>
        <taxon>Nematoda</taxon>
        <taxon>Chromadorea</taxon>
        <taxon>Rhabditida</taxon>
        <taxon>Tylenchina</taxon>
        <taxon>Tylenchomorpha</taxon>
        <taxon>Tylenchoidea</taxon>
        <taxon>Meloidogynidae</taxon>
        <taxon>Meloidogyninae</taxon>
        <taxon>Meloidogyne</taxon>
    </lineage>
</organism>
<feature type="compositionally biased region" description="Basic and acidic residues" evidence="1">
    <location>
        <begin position="86"/>
        <end position="96"/>
    </location>
</feature>
<name>A0A6V7UI22_MELEN</name>
<gene>
    <name evidence="2" type="ORF">MENT_LOCUS13318</name>
    <name evidence="3" type="ORF">MENT_LOCUS53636</name>
</gene>
<accession>A0A6V7UI22</accession>
<protein>
    <submittedName>
        <fullName evidence="2">Uncharacterized protein</fullName>
    </submittedName>
</protein>
<dbReference type="Proteomes" id="UP000580250">
    <property type="component" value="Unassembled WGS sequence"/>
</dbReference>
<reference evidence="2 4" key="1">
    <citation type="submission" date="2020-08" db="EMBL/GenBank/DDBJ databases">
        <authorList>
            <person name="Koutsovoulos G."/>
            <person name="Danchin GJ E."/>
        </authorList>
    </citation>
    <scope>NUCLEOTIDE SEQUENCE [LARGE SCALE GENOMIC DNA]</scope>
</reference>
<proteinExistence type="predicted"/>
<sequence length="96" mass="10887">MLNLYFVLKILMKKGFDNNTNHCQTTDVNEDRIENAIKQFDEIEQKCESFKDLIMSEAKSAGLKGSPNFEKLLEESAFSKNVPRGGSEDSRPPKTT</sequence>
<evidence type="ECO:0000313" key="3">
    <source>
        <dbReference type="EMBL" id="CAD2200188.1"/>
    </source>
</evidence>
<evidence type="ECO:0000313" key="2">
    <source>
        <dbReference type="EMBL" id="CAD2158712.1"/>
    </source>
</evidence>
<dbReference type="EMBL" id="CAJEWN010001810">
    <property type="protein sequence ID" value="CAD2200188.1"/>
    <property type="molecule type" value="Genomic_DNA"/>
</dbReference>
<evidence type="ECO:0000313" key="4">
    <source>
        <dbReference type="Proteomes" id="UP000580250"/>
    </source>
</evidence>
<comment type="caution">
    <text evidence="2">The sequence shown here is derived from an EMBL/GenBank/DDBJ whole genome shotgun (WGS) entry which is preliminary data.</text>
</comment>
<dbReference type="AlphaFoldDB" id="A0A6V7UI22"/>
<evidence type="ECO:0000256" key="1">
    <source>
        <dbReference type="SAM" id="MobiDB-lite"/>
    </source>
</evidence>
<feature type="region of interest" description="Disordered" evidence="1">
    <location>
        <begin position="75"/>
        <end position="96"/>
    </location>
</feature>
<dbReference type="EMBL" id="CAJEWN010000071">
    <property type="protein sequence ID" value="CAD2158712.1"/>
    <property type="molecule type" value="Genomic_DNA"/>
</dbReference>